<dbReference type="GO" id="GO:0006646">
    <property type="term" value="P:phosphatidylethanolamine biosynthetic process"/>
    <property type="evidence" value="ECO:0007669"/>
    <property type="project" value="TreeGrafter"/>
</dbReference>
<keyword evidence="4 6" id="KW-0472">Membrane</keyword>
<feature type="transmembrane region" description="Helical" evidence="6">
    <location>
        <begin position="319"/>
        <end position="339"/>
    </location>
</feature>
<dbReference type="GO" id="GO:0004307">
    <property type="term" value="F:ethanolaminephosphotransferase activity"/>
    <property type="evidence" value="ECO:0007669"/>
    <property type="project" value="TreeGrafter"/>
</dbReference>
<dbReference type="PANTHER" id="PTHR10414">
    <property type="entry name" value="ETHANOLAMINEPHOSPHOTRANSFERASE"/>
    <property type="match status" value="1"/>
</dbReference>
<feature type="transmembrane region" description="Helical" evidence="6">
    <location>
        <begin position="293"/>
        <end position="312"/>
    </location>
</feature>
<feature type="transmembrane region" description="Helical" evidence="6">
    <location>
        <begin position="265"/>
        <end position="281"/>
    </location>
</feature>
<dbReference type="InterPro" id="IPR014472">
    <property type="entry name" value="CHOPT"/>
</dbReference>
<evidence type="ECO:0000256" key="3">
    <source>
        <dbReference type="ARBA" id="ARBA00022679"/>
    </source>
</evidence>
<keyword evidence="6" id="KW-1133">Transmembrane helix</keyword>
<dbReference type="PROSITE" id="PS00379">
    <property type="entry name" value="CDP_ALCOHOL_P_TRANSF"/>
    <property type="match status" value="1"/>
</dbReference>
<feature type="transmembrane region" description="Helical" evidence="6">
    <location>
        <begin position="90"/>
        <end position="108"/>
    </location>
</feature>
<dbReference type="OrthoDB" id="196717at2759"/>
<dbReference type="InterPro" id="IPR048254">
    <property type="entry name" value="CDP_ALCOHOL_P_TRANSF_CS"/>
</dbReference>
<evidence type="ECO:0000313" key="7">
    <source>
        <dbReference type="EMBL" id="JAT83553.1"/>
    </source>
</evidence>
<proteinExistence type="inferred from homology"/>
<dbReference type="PANTHER" id="PTHR10414:SF71">
    <property type="entry name" value="FI05338P"/>
    <property type="match status" value="1"/>
</dbReference>
<comment type="subcellular location">
    <subcellularLocation>
        <location evidence="1">Membrane</location>
    </subcellularLocation>
</comment>
<dbReference type="Gene3D" id="1.20.120.1760">
    <property type="match status" value="1"/>
</dbReference>
<feature type="transmembrane region" description="Helical" evidence="6">
    <location>
        <begin position="345"/>
        <end position="366"/>
    </location>
</feature>
<dbReference type="GO" id="GO:0005789">
    <property type="term" value="C:endoplasmic reticulum membrane"/>
    <property type="evidence" value="ECO:0007669"/>
    <property type="project" value="TreeGrafter"/>
</dbReference>
<evidence type="ECO:0000256" key="2">
    <source>
        <dbReference type="ARBA" id="ARBA00010441"/>
    </source>
</evidence>
<protein>
    <submittedName>
        <fullName evidence="7">Uncharacterized protein</fullName>
    </submittedName>
</protein>
<organism evidence="7">
    <name type="scientific">Pectinophora gossypiella</name>
    <name type="common">Cotton pink bollworm</name>
    <name type="synonym">Depressaria gossypiella</name>
    <dbReference type="NCBI Taxonomy" id="13191"/>
    <lineage>
        <taxon>Eukaryota</taxon>
        <taxon>Metazoa</taxon>
        <taxon>Ecdysozoa</taxon>
        <taxon>Arthropoda</taxon>
        <taxon>Hexapoda</taxon>
        <taxon>Insecta</taxon>
        <taxon>Pterygota</taxon>
        <taxon>Neoptera</taxon>
        <taxon>Endopterygota</taxon>
        <taxon>Lepidoptera</taxon>
        <taxon>Glossata</taxon>
        <taxon>Ditrysia</taxon>
        <taxon>Gelechioidea</taxon>
        <taxon>Gelechiidae</taxon>
        <taxon>Apatetrinae</taxon>
        <taxon>Pectinophora</taxon>
    </lineage>
</organism>
<sequence>MLGFVSKVFKYKYLSKQDLKGFSKYKYSAIDTSPLSQYLMHPSWNTAVKFIPDSIAPNLITFVGFLFMVADVAVLTWLDYDGTGSNVPGWVFTMCGTLLFLAYNLDGIDGKQARKIGVSGPLGEMFDHGLDSYVVFFIPYCLASIFGRDEFSLPPLRGFLVIMSITLNFYVSHCEKYNTGTLYLPWGYDLSMWVSSILFVIAGECGTDAFKFYVIGDVTFIQVFEVVIHATGFLTTLPIAVYNVYLSYKARTGKLYPLLEALRPAWSMLMLIVAMTTWAVWSPNNVLEYDMKAFLLLYGTLFSHISSRLIVCEMNGQRCSVFCPVAWPLLVGVAISLYHPQLELSVLYSLLGASLLAHVHYGVCIVRQLCEHSNVSCFTVPKAKTK</sequence>
<dbReference type="InterPro" id="IPR043130">
    <property type="entry name" value="CDP-OH_PTrfase_TM_dom"/>
</dbReference>
<evidence type="ECO:0000256" key="1">
    <source>
        <dbReference type="ARBA" id="ARBA00004370"/>
    </source>
</evidence>
<feature type="transmembrane region" description="Helical" evidence="6">
    <location>
        <begin position="183"/>
        <end position="203"/>
    </location>
</feature>
<dbReference type="InterPro" id="IPR000462">
    <property type="entry name" value="CDP-OH_P_trans"/>
</dbReference>
<dbReference type="PIRSF" id="PIRSF015665">
    <property type="entry name" value="CHOPT"/>
    <property type="match status" value="1"/>
</dbReference>
<keyword evidence="6" id="KW-0812">Transmembrane</keyword>
<dbReference type="GO" id="GO:0005794">
    <property type="term" value="C:Golgi apparatus"/>
    <property type="evidence" value="ECO:0007669"/>
    <property type="project" value="TreeGrafter"/>
</dbReference>
<keyword evidence="3 5" id="KW-0808">Transferase</keyword>
<dbReference type="EMBL" id="GDQN01007501">
    <property type="protein sequence ID" value="JAT83553.1"/>
    <property type="molecule type" value="Transcribed_RNA"/>
</dbReference>
<feature type="transmembrane region" description="Helical" evidence="6">
    <location>
        <begin position="223"/>
        <end position="245"/>
    </location>
</feature>
<evidence type="ECO:0000256" key="6">
    <source>
        <dbReference type="SAM" id="Phobius"/>
    </source>
</evidence>
<dbReference type="FunFam" id="1.20.120.1760:FF:000016">
    <property type="entry name" value="ethanolaminephosphotransferase 1"/>
    <property type="match status" value="1"/>
</dbReference>
<accession>A0A1E1W9A7</accession>
<evidence type="ECO:0000256" key="5">
    <source>
        <dbReference type="RuleBase" id="RU003750"/>
    </source>
</evidence>
<gene>
    <name evidence="7" type="ORF">g.11759</name>
</gene>
<dbReference type="AlphaFoldDB" id="A0A1E1W9A7"/>
<comment type="similarity">
    <text evidence="2 5">Belongs to the CDP-alcohol phosphatidyltransferase class-I family.</text>
</comment>
<feature type="transmembrane region" description="Helical" evidence="6">
    <location>
        <begin position="59"/>
        <end position="78"/>
    </location>
</feature>
<reference evidence="7" key="1">
    <citation type="submission" date="2015-09" db="EMBL/GenBank/DDBJ databases">
        <title>De novo assembly of Pectinophora gossypiella (Pink Bollworm) gut transcriptome.</title>
        <authorList>
            <person name="Tassone E.E."/>
        </authorList>
    </citation>
    <scope>NUCLEOTIDE SEQUENCE</scope>
</reference>
<name>A0A1E1W9A7_PECGO</name>
<dbReference type="Pfam" id="PF01066">
    <property type="entry name" value="CDP-OH_P_transf"/>
    <property type="match status" value="1"/>
</dbReference>
<evidence type="ECO:0000256" key="4">
    <source>
        <dbReference type="ARBA" id="ARBA00023136"/>
    </source>
</evidence>